<dbReference type="Proteomes" id="UP001548832">
    <property type="component" value="Unassembled WGS sequence"/>
</dbReference>
<feature type="region of interest" description="Disordered" evidence="1">
    <location>
        <begin position="1"/>
        <end position="36"/>
    </location>
</feature>
<protein>
    <submittedName>
        <fullName evidence="3">DUF5681 domain-containing protein</fullName>
    </submittedName>
</protein>
<dbReference type="RefSeq" id="WP_354461257.1">
    <property type="nucleotide sequence ID" value="NZ_JBEWSZ010000001.1"/>
</dbReference>
<accession>A0ABV2DH17</accession>
<reference evidence="3 4" key="1">
    <citation type="submission" date="2024-06" db="EMBL/GenBank/DDBJ databases">
        <authorList>
            <person name="Kim D.-U."/>
        </authorList>
    </citation>
    <scope>NUCLEOTIDE SEQUENCE [LARGE SCALE GENOMIC DNA]</scope>
    <source>
        <strain evidence="3 4">KACC15460</strain>
    </source>
</reference>
<evidence type="ECO:0000256" key="1">
    <source>
        <dbReference type="SAM" id="MobiDB-lite"/>
    </source>
</evidence>
<feature type="compositionally biased region" description="Basic and acidic residues" evidence="1">
    <location>
        <begin position="1"/>
        <end position="10"/>
    </location>
</feature>
<dbReference type="Pfam" id="PF18932">
    <property type="entry name" value="DUF5681"/>
    <property type="match status" value="1"/>
</dbReference>
<evidence type="ECO:0000313" key="3">
    <source>
        <dbReference type="EMBL" id="MET2829307.1"/>
    </source>
</evidence>
<evidence type="ECO:0000313" key="4">
    <source>
        <dbReference type="Proteomes" id="UP001548832"/>
    </source>
</evidence>
<organism evidence="3 4">
    <name type="scientific">Mesorhizobium shangrilense</name>
    <dbReference type="NCBI Taxonomy" id="460060"/>
    <lineage>
        <taxon>Bacteria</taxon>
        <taxon>Pseudomonadati</taxon>
        <taxon>Pseudomonadota</taxon>
        <taxon>Alphaproteobacteria</taxon>
        <taxon>Hyphomicrobiales</taxon>
        <taxon>Phyllobacteriaceae</taxon>
        <taxon>Mesorhizobium</taxon>
    </lineage>
</organism>
<proteinExistence type="predicted"/>
<dbReference type="EMBL" id="JBEWSZ010000001">
    <property type="protein sequence ID" value="MET2829307.1"/>
    <property type="molecule type" value="Genomic_DNA"/>
</dbReference>
<gene>
    <name evidence="3" type="ORF">ABVQ20_20250</name>
</gene>
<evidence type="ECO:0000259" key="2">
    <source>
        <dbReference type="Pfam" id="PF18932"/>
    </source>
</evidence>
<dbReference type="InterPro" id="IPR043736">
    <property type="entry name" value="DUF5681"/>
</dbReference>
<sequence length="147" mass="16300">MSDDIEEKRTGYGRPPVHSRFKPGSSGNAKGRPKKSRNIATEILAELNLPIVVRENGREQKLSKGAVLAKTLVSRALNGDIRAFKILVDLLPAQFQVPSDAKPTEPVNAEDAEILERFFTRRLLTENEAAPSAQHESDNENPENENE</sequence>
<feature type="region of interest" description="Disordered" evidence="1">
    <location>
        <begin position="125"/>
        <end position="147"/>
    </location>
</feature>
<feature type="domain" description="DUF5681" evidence="2">
    <location>
        <begin position="18"/>
        <end position="92"/>
    </location>
</feature>
<comment type="caution">
    <text evidence="3">The sequence shown here is derived from an EMBL/GenBank/DDBJ whole genome shotgun (WGS) entry which is preliminary data.</text>
</comment>
<keyword evidence="4" id="KW-1185">Reference proteome</keyword>
<name>A0ABV2DH17_9HYPH</name>